<dbReference type="PANTHER" id="PTHR43476">
    <property type="entry name" value="3-(3-HYDROXY-PHENYL)PROPIONATE/3-HYDROXYCINNAMIC ACID HYDROXYLASE"/>
    <property type="match status" value="1"/>
</dbReference>
<keyword evidence="1" id="KW-0560">Oxidoreductase</keyword>
<dbReference type="Gene3D" id="3.30.70.2450">
    <property type="match status" value="1"/>
</dbReference>
<dbReference type="InterPro" id="IPR050631">
    <property type="entry name" value="PheA/TfdB_FAD_monoxygenase"/>
</dbReference>
<dbReference type="Pfam" id="PF01494">
    <property type="entry name" value="FAD_binding_3"/>
    <property type="match status" value="1"/>
</dbReference>
<protein>
    <submittedName>
        <fullName evidence="4">Monooxygenase</fullName>
    </submittedName>
</protein>
<evidence type="ECO:0000313" key="5">
    <source>
        <dbReference type="Proteomes" id="UP000290174"/>
    </source>
</evidence>
<proteinExistence type="predicted"/>
<dbReference type="InterPro" id="IPR002938">
    <property type="entry name" value="FAD-bd"/>
</dbReference>
<dbReference type="GO" id="GO:0004497">
    <property type="term" value="F:monooxygenase activity"/>
    <property type="evidence" value="ECO:0007669"/>
    <property type="project" value="UniProtKB-KW"/>
</dbReference>
<gene>
    <name evidence="4" type="ORF">EAS61_12230</name>
</gene>
<evidence type="ECO:0000256" key="2">
    <source>
        <dbReference type="ARBA" id="ARBA00023027"/>
    </source>
</evidence>
<keyword evidence="2" id="KW-0520">NAD</keyword>
<evidence type="ECO:0000313" key="4">
    <source>
        <dbReference type="EMBL" id="RXG99447.1"/>
    </source>
</evidence>
<dbReference type="Proteomes" id="UP000290174">
    <property type="component" value="Unassembled WGS sequence"/>
</dbReference>
<dbReference type="AlphaFoldDB" id="A0A4Q0QSC5"/>
<dbReference type="Gene3D" id="3.50.50.60">
    <property type="entry name" value="FAD/NAD(P)-binding domain"/>
    <property type="match status" value="1"/>
</dbReference>
<accession>A0A4Q0QSC5</accession>
<feature type="domain" description="FAD-binding" evidence="3">
    <location>
        <begin position="6"/>
        <end position="341"/>
    </location>
</feature>
<dbReference type="PRINTS" id="PR00420">
    <property type="entry name" value="RNGMNOXGNASE"/>
</dbReference>
<keyword evidence="4" id="KW-0503">Monooxygenase</keyword>
<dbReference type="RefSeq" id="WP_128933786.1">
    <property type="nucleotide sequence ID" value="NZ_CP022221.1"/>
</dbReference>
<dbReference type="InterPro" id="IPR036188">
    <property type="entry name" value="FAD/NAD-bd_sf"/>
</dbReference>
<name>A0A4Q0QSC5_9BRAD</name>
<dbReference type="PANTHER" id="PTHR43476:SF4">
    <property type="entry name" value="BLR0106 PROTEIN"/>
    <property type="match status" value="1"/>
</dbReference>
<sequence>MSVEERVAIVGAGPVGLLSALGLAQAGIPVIVIERESEIVASPRAIVYHWSVLDGLDRLGLLEEALDVGFAKQDYTYLDFATGEKINYSLDVLEGRTPFPFNLHLGQNRLAEIALRRLQQFPHAEVRWGVTMRDLMQDGSGVTLSVDGPEGPSELRAGWVIGADGATSNVRRALQLEFEGITWPKRFIAANVRHDFSKHGYARTTFLIHPTHGAIIVKLDTDDLWRCTYSEPLDLPEESIAERMTAYFDVILPGARDIEVVAFSPYRMHQRAAERFRVGRVLLAGDAAHATNPSGAYGLTSGLFDVFALYEALAAVVRGDVDGAILDRYAEERRRIFLEVVSPAAVDNKRIIFDTIDPEQHEANLIRLRRLTDKEVLLDRLMLTVRMRSEEPALRELRSV</sequence>
<dbReference type="EMBL" id="RKMK01000008">
    <property type="protein sequence ID" value="RXG99447.1"/>
    <property type="molecule type" value="Genomic_DNA"/>
</dbReference>
<comment type="caution">
    <text evidence="4">The sequence shown here is derived from an EMBL/GenBank/DDBJ whole genome shotgun (WGS) entry which is preliminary data.</text>
</comment>
<evidence type="ECO:0000256" key="1">
    <source>
        <dbReference type="ARBA" id="ARBA00023002"/>
    </source>
</evidence>
<evidence type="ECO:0000259" key="3">
    <source>
        <dbReference type="Pfam" id="PF01494"/>
    </source>
</evidence>
<reference evidence="4 5" key="1">
    <citation type="submission" date="2018-11" db="EMBL/GenBank/DDBJ databases">
        <title>Bradyrhizobium sp. nov., isolated from effective nodules of peanut in China.</title>
        <authorList>
            <person name="Li Y."/>
        </authorList>
    </citation>
    <scope>NUCLEOTIDE SEQUENCE [LARGE SCALE GENOMIC DNA]</scope>
    <source>
        <strain evidence="4 5">CCBAU 51770</strain>
    </source>
</reference>
<organism evidence="4 5">
    <name type="scientific">Bradyrhizobium zhanjiangense</name>
    <dbReference type="NCBI Taxonomy" id="1325107"/>
    <lineage>
        <taxon>Bacteria</taxon>
        <taxon>Pseudomonadati</taxon>
        <taxon>Pseudomonadota</taxon>
        <taxon>Alphaproteobacteria</taxon>
        <taxon>Hyphomicrobiales</taxon>
        <taxon>Nitrobacteraceae</taxon>
        <taxon>Bradyrhizobium</taxon>
    </lineage>
</organism>
<dbReference type="SUPFAM" id="SSF51905">
    <property type="entry name" value="FAD/NAD(P)-binding domain"/>
    <property type="match status" value="1"/>
</dbReference>
<dbReference type="GO" id="GO:0071949">
    <property type="term" value="F:FAD binding"/>
    <property type="evidence" value="ECO:0007669"/>
    <property type="project" value="InterPro"/>
</dbReference>